<dbReference type="Proteomes" id="UP000010305">
    <property type="component" value="Unassembled WGS sequence"/>
</dbReference>
<dbReference type="InterPro" id="IPR050484">
    <property type="entry name" value="Transf_Hexapept/Carb_Anhydrase"/>
</dbReference>
<name>J4V0X8_9GAMM</name>
<keyword evidence="1" id="KW-0808">Transferase</keyword>
<dbReference type="SUPFAM" id="SSF51161">
    <property type="entry name" value="Trimeric LpxA-like enzymes"/>
    <property type="match status" value="1"/>
</dbReference>
<dbReference type="PANTHER" id="PTHR13061:SF29">
    <property type="entry name" value="GAMMA CARBONIC ANHYDRASE-LIKE 1, MITOCHONDRIAL-RELATED"/>
    <property type="match status" value="1"/>
</dbReference>
<gene>
    <name evidence="1" type="ORF">NT01SARS_0734</name>
</gene>
<reference evidence="1 2" key="1">
    <citation type="journal article" date="2012" name="ISME J.">
        <title>Genomic insights to SAR86, an abundant and uncultivated marine bacterial lineage.</title>
        <authorList>
            <person name="Dupont C.L."/>
            <person name="Rusch D.B."/>
            <person name="Yooseph S."/>
            <person name="Lombardo M.J."/>
            <person name="Richter R.A."/>
            <person name="Valas R."/>
            <person name="Novotny M."/>
            <person name="Yee-Greenbaum J."/>
            <person name="Selengut J.D."/>
            <person name="Haft D.H."/>
            <person name="Halpern A.L."/>
            <person name="Lasken R.S."/>
            <person name="Nealson K."/>
            <person name="Friedman R."/>
            <person name="Venter J.C."/>
        </authorList>
    </citation>
    <scope>NUCLEOTIDE SEQUENCE [LARGE SCALE GENOMIC DNA]</scope>
</reference>
<evidence type="ECO:0000313" key="1">
    <source>
        <dbReference type="EMBL" id="EJP72237.1"/>
    </source>
</evidence>
<dbReference type="EMBL" id="JH611156">
    <property type="protein sequence ID" value="EJP72237.1"/>
    <property type="molecule type" value="Genomic_DNA"/>
</dbReference>
<dbReference type="InterPro" id="IPR001451">
    <property type="entry name" value="Hexapep"/>
</dbReference>
<proteinExistence type="predicted"/>
<organism evidence="1 2">
    <name type="scientific">SAR86 cluster bacterium SAR86A</name>
    <dbReference type="NCBI Taxonomy" id="1123866"/>
    <lineage>
        <taxon>Bacteria</taxon>
        <taxon>Pseudomonadati</taxon>
        <taxon>Pseudomonadota</taxon>
        <taxon>Gammaproteobacteria</taxon>
        <taxon>SAR86 cluster</taxon>
    </lineage>
</organism>
<dbReference type="Pfam" id="PF00132">
    <property type="entry name" value="Hexapep"/>
    <property type="match status" value="1"/>
</dbReference>
<dbReference type="Gene3D" id="2.160.10.10">
    <property type="entry name" value="Hexapeptide repeat proteins"/>
    <property type="match status" value="1"/>
</dbReference>
<protein>
    <submittedName>
        <fullName evidence="1">Transferase family protein</fullName>
    </submittedName>
</protein>
<dbReference type="InterPro" id="IPR047324">
    <property type="entry name" value="LbH_gamma_CA-like"/>
</dbReference>
<dbReference type="STRING" id="1123866.NT01SARS_0734"/>
<sequence>MINIDIDNKKLQTDGENYWIAPNATIIGEVVLKKDASVWFNAVLRADNEPIFVGEGSNVQDGAIIHTDPGYACSIGKNVTVGHMAMLHGCEVGDGSLIGIGSVVLNGAKIGKNCIIGSKALVTEGMDIPDGSMVLGIPGKITKTLTDEEQSIVSIGAAHYVENYKKYKKLKINNEN</sequence>
<dbReference type="CDD" id="cd04645">
    <property type="entry name" value="LbH_gamma_CA_like"/>
    <property type="match status" value="1"/>
</dbReference>
<dbReference type="AlphaFoldDB" id="J4V0X8"/>
<dbReference type="HOGENOM" id="CLU_064827_4_1_6"/>
<accession>J4V0X8</accession>
<dbReference type="GO" id="GO:0016740">
    <property type="term" value="F:transferase activity"/>
    <property type="evidence" value="ECO:0007669"/>
    <property type="project" value="UniProtKB-KW"/>
</dbReference>
<dbReference type="PANTHER" id="PTHR13061">
    <property type="entry name" value="DYNACTIN SUBUNIT P25"/>
    <property type="match status" value="1"/>
</dbReference>
<evidence type="ECO:0000313" key="2">
    <source>
        <dbReference type="Proteomes" id="UP000010305"/>
    </source>
</evidence>
<dbReference type="InterPro" id="IPR011004">
    <property type="entry name" value="Trimer_LpxA-like_sf"/>
</dbReference>